<keyword evidence="2 5" id="KW-0808">Transferase</keyword>
<protein>
    <recommendedName>
        <fullName evidence="5">Probable RNA 2'-phosphotransferase</fullName>
        <ecNumber evidence="5">2.7.1.-</ecNumber>
    </recommendedName>
</protein>
<feature type="compositionally biased region" description="Basic and acidic residues" evidence="6">
    <location>
        <begin position="17"/>
        <end position="37"/>
    </location>
</feature>
<evidence type="ECO:0000256" key="4">
    <source>
        <dbReference type="ARBA" id="ARBA00025212"/>
    </source>
</evidence>
<dbReference type="HOGENOM" id="CLU_052998_4_0_4"/>
<comment type="similarity">
    <text evidence="1 5">Belongs to the KptA/TPT1 family.</text>
</comment>
<evidence type="ECO:0000256" key="5">
    <source>
        <dbReference type="HAMAP-Rule" id="MF_00299"/>
    </source>
</evidence>
<dbReference type="Pfam" id="PF01885">
    <property type="entry name" value="PTS_2-RNA"/>
    <property type="match status" value="1"/>
</dbReference>
<evidence type="ECO:0000256" key="3">
    <source>
        <dbReference type="ARBA" id="ARBA00023027"/>
    </source>
</evidence>
<dbReference type="GO" id="GO:0003950">
    <property type="term" value="F:NAD+ poly-ADP-ribosyltransferase activity"/>
    <property type="evidence" value="ECO:0007669"/>
    <property type="project" value="InterPro"/>
</dbReference>
<keyword evidence="3 5" id="KW-0520">NAD</keyword>
<dbReference type="PANTHER" id="PTHR12684:SF2">
    <property type="entry name" value="TRNA 2'-PHOSPHOTRANSFERASE 1"/>
    <property type="match status" value="1"/>
</dbReference>
<comment type="function">
    <text evidence="4 5">Removes the 2'-phosphate from RNA via an intermediate in which the phosphate is ADP-ribosylated by NAD followed by a presumed transesterification to release the RNA and generate ADP-ribose 1''-2''-cyclic phosphate (APPR&gt;P). May function as an ADP-ribosylase.</text>
</comment>
<evidence type="ECO:0000256" key="2">
    <source>
        <dbReference type="ARBA" id="ARBA00022679"/>
    </source>
</evidence>
<dbReference type="AlphaFoldDB" id="A0A076PHN4"/>
<dbReference type="Proteomes" id="UP000028782">
    <property type="component" value="Chromosome"/>
</dbReference>
<dbReference type="KEGG" id="ctes:O987_10915"/>
<sequence>MEREQGRALAVQLAKAPVERQAGRLEQREKENKKMKDQNTTARSKFLSLVLRHSPETIGLTLDEAGWARTDELLACLARSGRPTRLEELQRIVADNNKQRYSFSADGKRIRANQGHSIKVELGLEASSPPAVLYHGTATRFLDAIFHEGLNRQSRHHVHLSDSVEVAAQVGSRHGKLALLQVDAARMQGEGHVFYRSDNGVWLTDVVPVRYLLKLPS</sequence>
<evidence type="ECO:0000313" key="8">
    <source>
        <dbReference type="Proteomes" id="UP000028782"/>
    </source>
</evidence>
<evidence type="ECO:0000256" key="6">
    <source>
        <dbReference type="SAM" id="MobiDB-lite"/>
    </source>
</evidence>
<dbReference type="EC" id="2.7.1.-" evidence="5"/>
<dbReference type="PANTHER" id="PTHR12684">
    <property type="entry name" value="PUTATIVE PHOSPHOTRANSFERASE"/>
    <property type="match status" value="1"/>
</dbReference>
<feature type="region of interest" description="Disordered" evidence="6">
    <location>
        <begin position="1"/>
        <end position="39"/>
    </location>
</feature>
<dbReference type="HAMAP" id="MF_00299">
    <property type="entry name" value="KptA"/>
    <property type="match status" value="1"/>
</dbReference>
<dbReference type="Gene3D" id="1.10.10.970">
    <property type="entry name" value="RNA 2'-phosphotransferase, Tpt1/KptA family, N-terminal domain"/>
    <property type="match status" value="1"/>
</dbReference>
<evidence type="ECO:0000256" key="1">
    <source>
        <dbReference type="ARBA" id="ARBA00009836"/>
    </source>
</evidence>
<name>A0A076PHN4_COMTE</name>
<dbReference type="SUPFAM" id="SSF56399">
    <property type="entry name" value="ADP-ribosylation"/>
    <property type="match status" value="1"/>
</dbReference>
<proteinExistence type="inferred from homology"/>
<dbReference type="InterPro" id="IPR002745">
    <property type="entry name" value="Ptrans_KptA/Tpt1"/>
</dbReference>
<accession>A0A076PHN4</accession>
<dbReference type="EMBL" id="CP006704">
    <property type="protein sequence ID" value="AIJ46304.1"/>
    <property type="molecule type" value="Genomic_DNA"/>
</dbReference>
<dbReference type="InterPro" id="IPR042081">
    <property type="entry name" value="RNA_2'-PTrans_C"/>
</dbReference>
<dbReference type="Gene3D" id="3.20.170.30">
    <property type="match status" value="1"/>
</dbReference>
<evidence type="ECO:0000313" key="7">
    <source>
        <dbReference type="EMBL" id="AIJ46304.1"/>
    </source>
</evidence>
<reference evidence="7 8" key="1">
    <citation type="journal article" date="2014" name="Genome Announc.">
        <title>Complete Genome Sequence of Polychlorinated Biphenyl Degrader Comamonas testosteroni TK102 (NBRC 109938).</title>
        <authorList>
            <person name="Fukuda K."/>
            <person name="Hosoyama A."/>
            <person name="Tsuchikane K."/>
            <person name="Ohji S."/>
            <person name="Yamazoe A."/>
            <person name="Fujita N."/>
            <person name="Shintani M."/>
            <person name="Kimbara K."/>
        </authorList>
    </citation>
    <scope>NUCLEOTIDE SEQUENCE [LARGE SCALE GENOMIC DNA]</scope>
    <source>
        <strain evidence="7">TK102</strain>
    </source>
</reference>
<dbReference type="GO" id="GO:0006388">
    <property type="term" value="P:tRNA splicing, via endonucleolytic cleavage and ligation"/>
    <property type="evidence" value="ECO:0007669"/>
    <property type="project" value="UniProtKB-UniRule"/>
</dbReference>
<dbReference type="NCBIfam" id="NF002014">
    <property type="entry name" value="PRK00819.1-4"/>
    <property type="match status" value="1"/>
</dbReference>
<gene>
    <name evidence="5" type="primary">kptA</name>
    <name evidence="7" type="ORF">O987_10915</name>
</gene>
<organism evidence="7 8">
    <name type="scientific">Comamonas testosteroni TK102</name>
    <dbReference type="NCBI Taxonomy" id="1392005"/>
    <lineage>
        <taxon>Bacteria</taxon>
        <taxon>Pseudomonadati</taxon>
        <taxon>Pseudomonadota</taxon>
        <taxon>Betaproteobacteria</taxon>
        <taxon>Burkholderiales</taxon>
        <taxon>Comamonadaceae</taxon>
        <taxon>Comamonas</taxon>
    </lineage>
</organism>
<dbReference type="InterPro" id="IPR042080">
    <property type="entry name" value="RNA_2'-PTrans_N"/>
</dbReference>
<dbReference type="InterPro" id="IPR022928">
    <property type="entry name" value="RNA_2'-PTrans_KptA"/>
</dbReference>
<dbReference type="GO" id="GO:0000215">
    <property type="term" value="F:tRNA 2'-phosphotransferase activity"/>
    <property type="evidence" value="ECO:0007669"/>
    <property type="project" value="TreeGrafter"/>
</dbReference>